<reference evidence="2" key="1">
    <citation type="submission" date="2022-10" db="EMBL/GenBank/DDBJ databases">
        <title>Tapping the CABI collections for fungal endophytes: first genome assemblies for Collariella, Neodidymelliopsis, Ascochyta clinopodiicola, Didymella pomorum, Didymosphaeria variabile, Neocosmospora piperis and Neocucurbitaria cava.</title>
        <authorList>
            <person name="Hill R."/>
        </authorList>
    </citation>
    <scope>NUCLEOTIDE SEQUENCE</scope>
    <source>
        <strain evidence="2">IMI 360193</strain>
    </source>
</reference>
<dbReference type="AlphaFoldDB" id="A0A9W8WWY5"/>
<evidence type="ECO:0000256" key="1">
    <source>
        <dbReference type="SAM" id="MobiDB-lite"/>
    </source>
</evidence>
<gene>
    <name evidence="2" type="ORF">N0V87_006316</name>
</gene>
<dbReference type="SUPFAM" id="SSF55729">
    <property type="entry name" value="Acyl-CoA N-acyltransferases (Nat)"/>
    <property type="match status" value="1"/>
</dbReference>
<keyword evidence="3" id="KW-1185">Reference proteome</keyword>
<comment type="caution">
    <text evidence="2">The sequence shown here is derived from an EMBL/GenBank/DDBJ whole genome shotgun (WGS) entry which is preliminary data.</text>
</comment>
<accession>A0A9W8WWY5</accession>
<dbReference type="InterPro" id="IPR016181">
    <property type="entry name" value="Acyl_CoA_acyltransferase"/>
</dbReference>
<evidence type="ECO:0000313" key="2">
    <source>
        <dbReference type="EMBL" id="KAJ4335162.1"/>
    </source>
</evidence>
<feature type="region of interest" description="Disordered" evidence="1">
    <location>
        <begin position="109"/>
        <end position="171"/>
    </location>
</feature>
<sequence>MAALDGPFNQGRMAQRTGSISHTFGLSSAAANGATEFMSTLPPPKGDVEAWDNTKPWNQQTANNIPLIFKDAMSVREEVFGEQDIPLEAEFDEDDARSWHWVAYASVGASASSPPKGVLARSDSGNSPADDARRASATAQRTPVGTIRLIPPPHGPNKYTEEKPVTHPDDDTPNTEATIHTDEPYIKLGRLAVVGAFRKNKIARMLLNAAINFAAEHPDLIYNPPSATTRELAALKAPHIKRQLSWQGLVFIHAQLQLVPMWEKYGFSEALHDEEGNVEIEAEPHWVEEGIEHVGMWKRIKVVESRLY</sequence>
<name>A0A9W8WWY5_9PLEO</name>
<dbReference type="OrthoDB" id="329272at2759"/>
<feature type="compositionally biased region" description="Basic and acidic residues" evidence="1">
    <location>
        <begin position="159"/>
        <end position="170"/>
    </location>
</feature>
<dbReference type="Gene3D" id="3.40.630.30">
    <property type="match status" value="1"/>
</dbReference>
<proteinExistence type="predicted"/>
<evidence type="ECO:0000313" key="3">
    <source>
        <dbReference type="Proteomes" id="UP001140562"/>
    </source>
</evidence>
<protein>
    <recommendedName>
        <fullName evidence="4">Glucosamine 6-phosphate N-acetyltransferase</fullName>
    </recommendedName>
</protein>
<dbReference type="Proteomes" id="UP001140562">
    <property type="component" value="Unassembled WGS sequence"/>
</dbReference>
<dbReference type="EMBL" id="JAPEUV010000065">
    <property type="protein sequence ID" value="KAJ4335162.1"/>
    <property type="molecule type" value="Genomic_DNA"/>
</dbReference>
<organism evidence="2 3">
    <name type="scientific">Didymella glomerata</name>
    <dbReference type="NCBI Taxonomy" id="749621"/>
    <lineage>
        <taxon>Eukaryota</taxon>
        <taxon>Fungi</taxon>
        <taxon>Dikarya</taxon>
        <taxon>Ascomycota</taxon>
        <taxon>Pezizomycotina</taxon>
        <taxon>Dothideomycetes</taxon>
        <taxon>Pleosporomycetidae</taxon>
        <taxon>Pleosporales</taxon>
        <taxon>Pleosporineae</taxon>
        <taxon>Didymellaceae</taxon>
        <taxon>Didymella</taxon>
    </lineage>
</organism>
<feature type="region of interest" description="Disordered" evidence="1">
    <location>
        <begin position="36"/>
        <end position="57"/>
    </location>
</feature>
<evidence type="ECO:0008006" key="4">
    <source>
        <dbReference type="Google" id="ProtNLM"/>
    </source>
</evidence>